<evidence type="ECO:0000313" key="4">
    <source>
        <dbReference type="EMBL" id="TCP53465.1"/>
    </source>
</evidence>
<dbReference type="InterPro" id="IPR042099">
    <property type="entry name" value="ANL_N_sf"/>
</dbReference>
<dbReference type="GO" id="GO:0006631">
    <property type="term" value="P:fatty acid metabolic process"/>
    <property type="evidence" value="ECO:0007669"/>
    <property type="project" value="TreeGrafter"/>
</dbReference>
<feature type="domain" description="AMP-binding enzyme C-terminal" evidence="3">
    <location>
        <begin position="412"/>
        <end position="477"/>
    </location>
</feature>
<dbReference type="GO" id="GO:0031956">
    <property type="term" value="F:medium-chain fatty acid-CoA ligase activity"/>
    <property type="evidence" value="ECO:0007669"/>
    <property type="project" value="TreeGrafter"/>
</dbReference>
<feature type="domain" description="AMP-dependent synthetase/ligase" evidence="2">
    <location>
        <begin position="33"/>
        <end position="365"/>
    </location>
</feature>
<reference evidence="4 5" key="1">
    <citation type="submission" date="2019-03" db="EMBL/GenBank/DDBJ databases">
        <title>Genomic Encyclopedia of Type Strains, Phase IV (KMG-IV): sequencing the most valuable type-strain genomes for metagenomic binning, comparative biology and taxonomic classification.</title>
        <authorList>
            <person name="Goeker M."/>
        </authorList>
    </citation>
    <scope>NUCLEOTIDE SEQUENCE [LARGE SCALE GENOMIC DNA]</scope>
    <source>
        <strain evidence="4 5">DSM 45765</strain>
    </source>
</reference>
<proteinExistence type="predicted"/>
<dbReference type="Pfam" id="PF00501">
    <property type="entry name" value="AMP-binding"/>
    <property type="match status" value="1"/>
</dbReference>
<sequence>MSADPSAPPGLSELHGDAAAEPQSIGRIIAALAAQAPDRPSLSCAGVSITRHQLEHQSNRLARAYAELGVGVGDFVSIALPNSIEFYLAAVATWKLGAVPQPLSYRLPIPERQAIVELAEPRLIVGVDQTVHPDRTCVPKGFSPDAGLSSEPLPDAVSPAWKAPTSGGSTGRPKLIVAGQPGTFPPVPGAAFGITSGGVQLVTGPLYHSSPFGMSSLGLFSGQHLVVLPKFDPVAALDAITTYQVTWLNLVPTMMVRMLRAIEAEPERFDLATLDVVWHMAAPCPAWVKEAWIDLLGPDKVLEMYGGSENQALTVITGTEWLAHRGSVGKAVLGEIAVFDVDGKPAPAGELGEIFMRSAEPMYRYVGAEVRRVNGWESIGDLGWMDDDGYLYLSDRRTDLIISGGANIYPAEIEAVLSAHPKVDSCAVVGLPDDDLGQRVHALVEVSSEAAEDEILGYVAERLVRYKVPRMVEFVDTPLRDDAGKLRRSALRDAAVERMRRKAMNSRHEFMSDQWLMVLRTLFEERAGDTTEVLGTGSITLAEHFTDAPTPSGEDGWYVTVRNGAVVEFRRGESPVEADFTQRGRFADAARLAETPSAESADAVALEREVRPGVDLHALAAVGEIFADVHDEMARRTTHHASRNDSQEDK</sequence>
<dbReference type="PANTHER" id="PTHR43201:SF32">
    <property type="entry name" value="2-SUCCINYLBENZOATE--COA LIGASE, CHLOROPLASTIC_PEROXISOMAL"/>
    <property type="match status" value="1"/>
</dbReference>
<dbReference type="PANTHER" id="PTHR43201">
    <property type="entry name" value="ACYL-COA SYNTHETASE"/>
    <property type="match status" value="1"/>
</dbReference>
<feature type="region of interest" description="Disordered" evidence="1">
    <location>
        <begin position="142"/>
        <end position="169"/>
    </location>
</feature>
<protein>
    <submittedName>
        <fullName evidence="4">Bile acid-coenzyme A ligase</fullName>
    </submittedName>
</protein>
<dbReference type="RefSeq" id="WP_243658924.1">
    <property type="nucleotide sequence ID" value="NZ_SLXQ01000004.1"/>
</dbReference>
<accession>A0A4R2R218</accession>
<dbReference type="Gene3D" id="3.40.50.12780">
    <property type="entry name" value="N-terminal domain of ligase-like"/>
    <property type="match status" value="1"/>
</dbReference>
<organism evidence="4 5">
    <name type="scientific">Tamaricihabitans halophyticus</name>
    <dbReference type="NCBI Taxonomy" id="1262583"/>
    <lineage>
        <taxon>Bacteria</taxon>
        <taxon>Bacillati</taxon>
        <taxon>Actinomycetota</taxon>
        <taxon>Actinomycetes</taxon>
        <taxon>Pseudonocardiales</taxon>
        <taxon>Pseudonocardiaceae</taxon>
        <taxon>Tamaricihabitans</taxon>
    </lineage>
</organism>
<dbReference type="EMBL" id="SLXQ01000004">
    <property type="protein sequence ID" value="TCP53465.1"/>
    <property type="molecule type" value="Genomic_DNA"/>
</dbReference>
<dbReference type="InterPro" id="IPR045851">
    <property type="entry name" value="AMP-bd_C_sf"/>
</dbReference>
<keyword evidence="4" id="KW-0436">Ligase</keyword>
<dbReference type="AlphaFoldDB" id="A0A4R2R218"/>
<dbReference type="SUPFAM" id="SSF56801">
    <property type="entry name" value="Acetyl-CoA synthetase-like"/>
    <property type="match status" value="1"/>
</dbReference>
<dbReference type="Pfam" id="PF13193">
    <property type="entry name" value="AMP-binding_C"/>
    <property type="match status" value="1"/>
</dbReference>
<name>A0A4R2R218_9PSEU</name>
<gene>
    <name evidence="4" type="ORF">EV191_10432</name>
</gene>
<evidence type="ECO:0000313" key="5">
    <source>
        <dbReference type="Proteomes" id="UP000294911"/>
    </source>
</evidence>
<dbReference type="Gene3D" id="3.30.300.30">
    <property type="match status" value="1"/>
</dbReference>
<dbReference type="InterPro" id="IPR000873">
    <property type="entry name" value="AMP-dep_synth/lig_dom"/>
</dbReference>
<evidence type="ECO:0000259" key="3">
    <source>
        <dbReference type="Pfam" id="PF13193"/>
    </source>
</evidence>
<evidence type="ECO:0000259" key="2">
    <source>
        <dbReference type="Pfam" id="PF00501"/>
    </source>
</evidence>
<keyword evidence="5" id="KW-1185">Reference proteome</keyword>
<dbReference type="InterPro" id="IPR025110">
    <property type="entry name" value="AMP-bd_C"/>
</dbReference>
<dbReference type="Proteomes" id="UP000294911">
    <property type="component" value="Unassembled WGS sequence"/>
</dbReference>
<evidence type="ECO:0000256" key="1">
    <source>
        <dbReference type="SAM" id="MobiDB-lite"/>
    </source>
</evidence>
<comment type="caution">
    <text evidence="4">The sequence shown here is derived from an EMBL/GenBank/DDBJ whole genome shotgun (WGS) entry which is preliminary data.</text>
</comment>